<evidence type="ECO:0000256" key="2">
    <source>
        <dbReference type="ARBA" id="ARBA00009865"/>
    </source>
</evidence>
<evidence type="ECO:0000256" key="6">
    <source>
        <dbReference type="PIRSR" id="PIRSR606710-2"/>
    </source>
</evidence>
<dbReference type="InterPro" id="IPR050727">
    <property type="entry name" value="GH43_arabinanases"/>
</dbReference>
<feature type="active site" description="Proton acceptor" evidence="5">
    <location>
        <position position="48"/>
    </location>
</feature>
<keyword evidence="4 7" id="KW-0326">Glycosidase</keyword>
<dbReference type="Gene3D" id="2.115.10.20">
    <property type="entry name" value="Glycosyl hydrolase domain, family 43"/>
    <property type="match status" value="1"/>
</dbReference>
<keyword evidence="9" id="KW-1185">Reference proteome</keyword>
<dbReference type="InterPro" id="IPR006710">
    <property type="entry name" value="Glyco_hydro_43"/>
</dbReference>
<dbReference type="OrthoDB" id="9801455at2"/>
<dbReference type="STRING" id="485917.Phep_0507"/>
<evidence type="ECO:0000256" key="5">
    <source>
        <dbReference type="PIRSR" id="PIRSR606710-1"/>
    </source>
</evidence>
<evidence type="ECO:0000256" key="3">
    <source>
        <dbReference type="ARBA" id="ARBA00022801"/>
    </source>
</evidence>
<evidence type="ECO:0000256" key="1">
    <source>
        <dbReference type="ARBA" id="ARBA00004834"/>
    </source>
</evidence>
<feature type="active site" description="Proton donor" evidence="5">
    <location>
        <position position="220"/>
    </location>
</feature>
<comment type="pathway">
    <text evidence="1">Glycan metabolism; L-arabinan degradation.</text>
</comment>
<comment type="similarity">
    <text evidence="2 7">Belongs to the glycosyl hydrolase 43 family.</text>
</comment>
<gene>
    <name evidence="8" type="ordered locus">Phep_0507</name>
</gene>
<dbReference type="HOGENOM" id="CLU_009397_4_0_10"/>
<dbReference type="RefSeq" id="WP_012780684.1">
    <property type="nucleotide sequence ID" value="NC_013061.1"/>
</dbReference>
<dbReference type="CDD" id="cd08999">
    <property type="entry name" value="GH43_ABN-like"/>
    <property type="match status" value="1"/>
</dbReference>
<dbReference type="Pfam" id="PF04616">
    <property type="entry name" value="Glyco_hydro_43"/>
    <property type="match status" value="1"/>
</dbReference>
<feature type="site" description="Important for catalytic activity, responsible for pKa modulation of the active site Glu and correct orientation of both the proton donor and substrate" evidence="6">
    <location>
        <position position="162"/>
    </location>
</feature>
<dbReference type="GO" id="GO:0005975">
    <property type="term" value="P:carbohydrate metabolic process"/>
    <property type="evidence" value="ECO:0007669"/>
    <property type="project" value="InterPro"/>
</dbReference>
<dbReference type="KEGG" id="phe:Phep_0507"/>
<dbReference type="PANTHER" id="PTHR43301:SF3">
    <property type="entry name" value="ARABINAN ENDO-1,5-ALPHA-L-ARABINOSIDASE A-RELATED"/>
    <property type="match status" value="1"/>
</dbReference>
<dbReference type="Proteomes" id="UP000000852">
    <property type="component" value="Chromosome"/>
</dbReference>
<dbReference type="PANTHER" id="PTHR43301">
    <property type="entry name" value="ARABINAN ENDO-1,5-ALPHA-L-ARABINOSIDASE"/>
    <property type="match status" value="1"/>
</dbReference>
<reference evidence="8 9" key="1">
    <citation type="journal article" date="2009" name="Stand. Genomic Sci.">
        <title>Complete genome sequence of Pedobacter heparinus type strain (HIM 762-3).</title>
        <authorList>
            <person name="Han C."/>
            <person name="Spring S."/>
            <person name="Lapidus A."/>
            <person name="Del Rio T.G."/>
            <person name="Tice H."/>
            <person name="Copeland A."/>
            <person name="Cheng J.F."/>
            <person name="Lucas S."/>
            <person name="Chen F."/>
            <person name="Nolan M."/>
            <person name="Bruce D."/>
            <person name="Goodwin L."/>
            <person name="Pitluck S."/>
            <person name="Ivanova N."/>
            <person name="Mavromatis K."/>
            <person name="Mikhailova N."/>
            <person name="Pati A."/>
            <person name="Chen A."/>
            <person name="Palaniappan K."/>
            <person name="Land M."/>
            <person name="Hauser L."/>
            <person name="Chang Y.J."/>
            <person name="Jeffries C.C."/>
            <person name="Saunders E."/>
            <person name="Chertkov O."/>
            <person name="Brettin T."/>
            <person name="Goker M."/>
            <person name="Rohde M."/>
            <person name="Bristow J."/>
            <person name="Eisen J.A."/>
            <person name="Markowitz V."/>
            <person name="Hugenholtz P."/>
            <person name="Kyrpides N.C."/>
            <person name="Klenk H.P."/>
            <person name="Detter J.C."/>
        </authorList>
    </citation>
    <scope>NUCLEOTIDE SEQUENCE [LARGE SCALE GENOMIC DNA]</scope>
    <source>
        <strain evidence="9">ATCC 13125 / DSM 2366 / CIP 104194 / JCM 7457 / NBRC 12017 / NCIMB 9290 / NRRL B-14731 / HIM 762-3</strain>
    </source>
</reference>
<dbReference type="InterPro" id="IPR023296">
    <property type="entry name" value="Glyco_hydro_beta-prop_sf"/>
</dbReference>
<evidence type="ECO:0000313" key="8">
    <source>
        <dbReference type="EMBL" id="ACU02731.1"/>
    </source>
</evidence>
<dbReference type="GO" id="GO:0004553">
    <property type="term" value="F:hydrolase activity, hydrolyzing O-glycosyl compounds"/>
    <property type="evidence" value="ECO:0007669"/>
    <property type="project" value="InterPro"/>
</dbReference>
<protein>
    <submittedName>
        <fullName evidence="8">Glycoside hydrolase family 43</fullName>
    </submittedName>
</protein>
<organism evidence="8 9">
    <name type="scientific">Pedobacter heparinus (strain ATCC 13125 / DSM 2366 / CIP 104194 / JCM 7457 / NBRC 12017 / NCIMB 9290 / NRRL B-14731 / HIM 762-3)</name>
    <dbReference type="NCBI Taxonomy" id="485917"/>
    <lineage>
        <taxon>Bacteria</taxon>
        <taxon>Pseudomonadati</taxon>
        <taxon>Bacteroidota</taxon>
        <taxon>Sphingobacteriia</taxon>
        <taxon>Sphingobacteriales</taxon>
        <taxon>Sphingobacteriaceae</taxon>
        <taxon>Pedobacter</taxon>
    </lineage>
</organism>
<dbReference type="AlphaFoldDB" id="C6Y0H0"/>
<dbReference type="CAZy" id="GH43">
    <property type="family name" value="Glycoside Hydrolase Family 43"/>
</dbReference>
<dbReference type="eggNOG" id="COG3507">
    <property type="taxonomic scope" value="Bacteria"/>
</dbReference>
<accession>C6Y0H0</accession>
<evidence type="ECO:0000256" key="7">
    <source>
        <dbReference type="RuleBase" id="RU361187"/>
    </source>
</evidence>
<dbReference type="SUPFAM" id="SSF75005">
    <property type="entry name" value="Arabinanase/levansucrase/invertase"/>
    <property type="match status" value="1"/>
</dbReference>
<name>C6Y0H0_PEDHD</name>
<dbReference type="EMBL" id="CP001681">
    <property type="protein sequence ID" value="ACU02731.1"/>
    <property type="molecule type" value="Genomic_DNA"/>
</dbReference>
<sequence length="337" mass="37446">MIRYKLLQLMLLLGFPLLVWSCGRDKRTEEDKSNKGIINPVLDINFPDPTVIKVGDNYYAYATNTYYKNKNYNIPVAVSTDLKTWRVAGDALPKKPDWATKDFWAPHVLFDSKLNKYVMFYSGELGPNTGKCIGVAFSNTPEGPFTDSGTPIISGTGFINIDPFAFIDPKTGKKLLYWGSDSKPIKVQELTDDWKAFLPGSVAKDVIPTGKEAKYDRLVEGAWVDYQDGKYYMYYSGDNCCGAGASYAVLVARADDAFGPFQRYGEANGTGSSVILEKDTKWMATGHNSIFRDGSGTAYIAYHALPVNQTTGKAVGTDRQMLINKIEYVNGWPKVIK</sequence>
<evidence type="ECO:0000256" key="4">
    <source>
        <dbReference type="ARBA" id="ARBA00023295"/>
    </source>
</evidence>
<keyword evidence="3 7" id="KW-0378">Hydrolase</keyword>
<evidence type="ECO:0000313" key="9">
    <source>
        <dbReference type="Proteomes" id="UP000000852"/>
    </source>
</evidence>
<proteinExistence type="inferred from homology"/>